<sequence length="739" mass="84307">MHNPNETLKRLIIVAYRLPFSIKQTKDGVTLFQNSGGLVSAVLSMAERISQSSDENVPKIHWIGHCDNHLKTIHQSAFENEHFVAHPVFVDDDVHQAFYEGFCNDLIWPLFHYFPSYASFQENYFDAYKQVNTRFLEELTSIIEPGDLVWIHDSQLMLLPEMLRQAVPDATIGYFFHIPFPTYEIIKLLPRAWRQALISGILGADVVGFHTTDYVQHFMQNVSEVLALPIIDQRVVLANRSVSVGDFPISIDFTKFNERSQDESVLETRAQYQQLLRVNKIIISVDRLDYAKGITYRLQGYERFLLQNPGWRNKVTFVMTVVPSRDKIGHYQEIKREIEETVGRINGLFGTIGWRPIVYSYLSLTFTELLSMYTACDVALITPIRDGMNLVCKEFVASRWDNRGVLILSELAGAAQELPDALIINPTDTQEVATAIKNALTMLPDEQALRMKKMRQHLQNHNVFRWSHNFLAAFAASGENQRSDLATNLPVQSFTEAFQKAHQRLLLLDFDGTLAPIVNDPAKAQLSPTIQPVLNRLAETSDLVIISGRNRTFLEHTFQGLPVTLVAEHGAFIRKPEQNWQKLDLSDADWVEPVLATMNEYTDTYANSFIEEKETAVVWHYRMAQADDIEGKAIELATRLRSTPSAARLTVIQGNKVIEVKTARHSKGTIAQKLYEQTAYDFIVSIGDDTTDEDMFRQLPNWAYTLKVGPGLSFARYRLARQRDVEMLLELLDDSEQSV</sequence>
<dbReference type="PANTHER" id="PTHR10788:SF106">
    <property type="entry name" value="BCDNA.GH08860"/>
    <property type="match status" value="1"/>
</dbReference>
<organism evidence="3 4">
    <name type="scientific">Spirosoma endbachense</name>
    <dbReference type="NCBI Taxonomy" id="2666025"/>
    <lineage>
        <taxon>Bacteria</taxon>
        <taxon>Pseudomonadati</taxon>
        <taxon>Bacteroidota</taxon>
        <taxon>Cytophagia</taxon>
        <taxon>Cytophagales</taxon>
        <taxon>Cytophagaceae</taxon>
        <taxon>Spirosoma</taxon>
    </lineage>
</organism>
<dbReference type="Pfam" id="PF02358">
    <property type="entry name" value="Trehalose_PPase"/>
    <property type="match status" value="1"/>
</dbReference>
<evidence type="ECO:0000313" key="3">
    <source>
        <dbReference type="EMBL" id="QHV99801.1"/>
    </source>
</evidence>
<dbReference type="SUPFAM" id="SSF53756">
    <property type="entry name" value="UDP-Glycosyltransferase/glycogen phosphorylase"/>
    <property type="match status" value="1"/>
</dbReference>
<dbReference type="AlphaFoldDB" id="A0A6P1W2Z5"/>
<dbReference type="RefSeq" id="WP_162390193.1">
    <property type="nucleotide sequence ID" value="NZ_CP045997.1"/>
</dbReference>
<dbReference type="GO" id="GO:0005829">
    <property type="term" value="C:cytosol"/>
    <property type="evidence" value="ECO:0007669"/>
    <property type="project" value="TreeGrafter"/>
</dbReference>
<evidence type="ECO:0000256" key="2">
    <source>
        <dbReference type="ARBA" id="ARBA00008799"/>
    </source>
</evidence>
<reference evidence="3 4" key="1">
    <citation type="submission" date="2019-11" db="EMBL/GenBank/DDBJ databases">
        <title>Spirosoma endbachense sp. nov., isolated from a natural salt meadow.</title>
        <authorList>
            <person name="Rojas J."/>
            <person name="Ambika Manirajan B."/>
            <person name="Ratering S."/>
            <person name="Suarez C."/>
            <person name="Geissler-Plaum R."/>
            <person name="Schnell S."/>
        </authorList>
    </citation>
    <scope>NUCLEOTIDE SEQUENCE [LARGE SCALE GENOMIC DNA]</scope>
    <source>
        <strain evidence="3 4">I-24</strain>
    </source>
</reference>
<dbReference type="KEGG" id="senf:GJR95_34440"/>
<dbReference type="InterPro" id="IPR023214">
    <property type="entry name" value="HAD_sf"/>
</dbReference>
<name>A0A6P1W2Z5_9BACT</name>
<dbReference type="CDD" id="cd03788">
    <property type="entry name" value="GT20_TPS"/>
    <property type="match status" value="1"/>
</dbReference>
<dbReference type="NCBIfam" id="TIGR01484">
    <property type="entry name" value="HAD-SF-IIB"/>
    <property type="match status" value="1"/>
</dbReference>
<dbReference type="InterPro" id="IPR003337">
    <property type="entry name" value="Trehalose_PPase"/>
</dbReference>
<dbReference type="InterPro" id="IPR006379">
    <property type="entry name" value="HAD-SF_hydro_IIB"/>
</dbReference>
<dbReference type="EMBL" id="CP045997">
    <property type="protein sequence ID" value="QHV99801.1"/>
    <property type="molecule type" value="Genomic_DNA"/>
</dbReference>
<comment type="similarity">
    <text evidence="1">In the C-terminal section; belongs to the trehalose phosphatase family.</text>
</comment>
<dbReference type="Proteomes" id="UP000464577">
    <property type="component" value="Chromosome"/>
</dbReference>
<dbReference type="Gene3D" id="3.40.50.2000">
    <property type="entry name" value="Glycogen Phosphorylase B"/>
    <property type="match status" value="2"/>
</dbReference>
<comment type="similarity">
    <text evidence="2">Belongs to the glycosyltransferase 20 family.</text>
</comment>
<gene>
    <name evidence="3" type="ORF">GJR95_34440</name>
</gene>
<dbReference type="InterPro" id="IPR001830">
    <property type="entry name" value="Glyco_trans_20"/>
</dbReference>
<dbReference type="NCBIfam" id="NF011071">
    <property type="entry name" value="PRK14501.1"/>
    <property type="match status" value="1"/>
</dbReference>
<dbReference type="SUPFAM" id="SSF56784">
    <property type="entry name" value="HAD-like"/>
    <property type="match status" value="1"/>
</dbReference>
<protein>
    <submittedName>
        <fullName evidence="3">Bifunctional alpha,alpha-trehalose-phosphate synthase (UDP-forming)/trehalose-phosphatase</fullName>
    </submittedName>
</protein>
<proteinExistence type="inferred from homology"/>
<dbReference type="Gene3D" id="3.40.50.1000">
    <property type="entry name" value="HAD superfamily/HAD-like"/>
    <property type="match status" value="1"/>
</dbReference>
<evidence type="ECO:0000313" key="4">
    <source>
        <dbReference type="Proteomes" id="UP000464577"/>
    </source>
</evidence>
<dbReference type="PANTHER" id="PTHR10788">
    <property type="entry name" value="TREHALOSE-6-PHOSPHATE SYNTHASE"/>
    <property type="match status" value="1"/>
</dbReference>
<dbReference type="Gene3D" id="3.30.70.1020">
    <property type="entry name" value="Trehalose-6-phosphate phosphatase related protein, domain 2"/>
    <property type="match status" value="1"/>
</dbReference>
<dbReference type="InterPro" id="IPR036412">
    <property type="entry name" value="HAD-like_sf"/>
</dbReference>
<dbReference type="CDD" id="cd01627">
    <property type="entry name" value="HAD_TPP"/>
    <property type="match status" value="1"/>
</dbReference>
<evidence type="ECO:0000256" key="1">
    <source>
        <dbReference type="ARBA" id="ARBA00006330"/>
    </source>
</evidence>
<dbReference type="Pfam" id="PF00982">
    <property type="entry name" value="Glyco_transf_20"/>
    <property type="match status" value="1"/>
</dbReference>
<keyword evidence="4" id="KW-1185">Reference proteome</keyword>
<dbReference type="NCBIfam" id="TIGR00685">
    <property type="entry name" value="T6PP"/>
    <property type="match status" value="1"/>
</dbReference>
<dbReference type="GO" id="GO:0005992">
    <property type="term" value="P:trehalose biosynthetic process"/>
    <property type="evidence" value="ECO:0007669"/>
    <property type="project" value="InterPro"/>
</dbReference>
<dbReference type="GO" id="GO:0004805">
    <property type="term" value="F:trehalose-phosphatase activity"/>
    <property type="evidence" value="ECO:0007669"/>
    <property type="project" value="TreeGrafter"/>
</dbReference>
<dbReference type="GO" id="GO:0003825">
    <property type="term" value="F:alpha,alpha-trehalose-phosphate synthase (UDP-forming) activity"/>
    <property type="evidence" value="ECO:0007669"/>
    <property type="project" value="TreeGrafter"/>
</dbReference>
<accession>A0A6P1W2Z5</accession>